<evidence type="ECO:0000313" key="1">
    <source>
        <dbReference type="EMBL" id="KAK7797126.1"/>
    </source>
</evidence>
<organism evidence="1 2">
    <name type="scientific">Myodes glareolus</name>
    <name type="common">Bank vole</name>
    <name type="synonym">Clethrionomys glareolus</name>
    <dbReference type="NCBI Taxonomy" id="447135"/>
    <lineage>
        <taxon>Eukaryota</taxon>
        <taxon>Metazoa</taxon>
        <taxon>Chordata</taxon>
        <taxon>Craniata</taxon>
        <taxon>Vertebrata</taxon>
        <taxon>Euteleostomi</taxon>
        <taxon>Mammalia</taxon>
        <taxon>Eutheria</taxon>
        <taxon>Euarchontoglires</taxon>
        <taxon>Glires</taxon>
        <taxon>Rodentia</taxon>
        <taxon>Myomorpha</taxon>
        <taxon>Muroidea</taxon>
        <taxon>Cricetidae</taxon>
        <taxon>Arvicolinae</taxon>
        <taxon>Myodes</taxon>
    </lineage>
</organism>
<sequence length="112" mass="12699">VQKAEFKAVIVHNVDLNDLISTESKNIDVLKKIYTPSVSITKEKCAHPMCKQKTLMQTAAMERKKVSGHTTLHRPLVSISSQSFGDLLESHSFHNMPNLQIRKKNDNKITEK</sequence>
<comment type="caution">
    <text evidence="1">The sequence shown here is derived from an EMBL/GenBank/DDBJ whole genome shotgun (WGS) entry which is preliminary data.</text>
</comment>
<dbReference type="AlphaFoldDB" id="A0AAW0H3K0"/>
<dbReference type="EMBL" id="JBBHLL010000891">
    <property type="protein sequence ID" value="KAK7797126.1"/>
    <property type="molecule type" value="Genomic_DNA"/>
</dbReference>
<reference evidence="1 2" key="1">
    <citation type="journal article" date="2023" name="bioRxiv">
        <title>Conserved and derived expression patterns and positive selection on dental genes reveal complex evolutionary context of ever-growing rodent molars.</title>
        <authorList>
            <person name="Calamari Z.T."/>
            <person name="Song A."/>
            <person name="Cohen E."/>
            <person name="Akter M."/>
            <person name="Roy R.D."/>
            <person name="Hallikas O."/>
            <person name="Christensen M.M."/>
            <person name="Li P."/>
            <person name="Marangoni P."/>
            <person name="Jernvall J."/>
            <person name="Klein O.D."/>
        </authorList>
    </citation>
    <scope>NUCLEOTIDE SEQUENCE [LARGE SCALE GENOMIC DNA]</scope>
    <source>
        <strain evidence="1">V071</strain>
    </source>
</reference>
<proteinExistence type="predicted"/>
<accession>A0AAW0H3K0</accession>
<protein>
    <submittedName>
        <fullName evidence="1">Uncharacterized protein</fullName>
    </submittedName>
</protein>
<keyword evidence="2" id="KW-1185">Reference proteome</keyword>
<gene>
    <name evidence="1" type="ORF">U0070_007934</name>
</gene>
<evidence type="ECO:0000313" key="2">
    <source>
        <dbReference type="Proteomes" id="UP001488838"/>
    </source>
</evidence>
<name>A0AAW0H3K0_MYOGA</name>
<dbReference type="Proteomes" id="UP001488838">
    <property type="component" value="Unassembled WGS sequence"/>
</dbReference>
<feature type="non-terminal residue" evidence="1">
    <location>
        <position position="1"/>
    </location>
</feature>